<dbReference type="PROSITE" id="PS50157">
    <property type="entry name" value="ZINC_FINGER_C2H2_2"/>
    <property type="match status" value="1"/>
</dbReference>
<keyword evidence="1" id="KW-0479">Metal-binding</keyword>
<dbReference type="InterPro" id="IPR022755">
    <property type="entry name" value="Znf_C2H2_jaz"/>
</dbReference>
<comment type="caution">
    <text evidence="7">The sequence shown here is derived from an EMBL/GenBank/DDBJ whole genome shotgun (WGS) entry which is preliminary data.</text>
</comment>
<evidence type="ECO:0000256" key="2">
    <source>
        <dbReference type="ARBA" id="ARBA00022771"/>
    </source>
</evidence>
<dbReference type="Pfam" id="PF12874">
    <property type="entry name" value="zf-met"/>
    <property type="match status" value="1"/>
</dbReference>
<evidence type="ECO:0000256" key="3">
    <source>
        <dbReference type="ARBA" id="ARBA00022833"/>
    </source>
</evidence>
<dbReference type="Pfam" id="PF12171">
    <property type="entry name" value="zf-C2H2_jaz"/>
    <property type="match status" value="1"/>
</dbReference>
<name>A0AAN6M923_9PEZI</name>
<evidence type="ECO:0000256" key="5">
    <source>
        <dbReference type="SAM" id="MobiDB-lite"/>
    </source>
</evidence>
<dbReference type="Gene3D" id="3.30.160.60">
    <property type="entry name" value="Classic Zinc Finger"/>
    <property type="match status" value="1"/>
</dbReference>
<gene>
    <name evidence="7" type="ORF">C8A05DRAFT_39691</name>
</gene>
<reference evidence="7" key="1">
    <citation type="journal article" date="2023" name="Mol. Phylogenet. Evol.">
        <title>Genome-scale phylogeny and comparative genomics of the fungal order Sordariales.</title>
        <authorList>
            <person name="Hensen N."/>
            <person name="Bonometti L."/>
            <person name="Westerberg I."/>
            <person name="Brannstrom I.O."/>
            <person name="Guillou S."/>
            <person name="Cros-Aarteil S."/>
            <person name="Calhoun S."/>
            <person name="Haridas S."/>
            <person name="Kuo A."/>
            <person name="Mondo S."/>
            <person name="Pangilinan J."/>
            <person name="Riley R."/>
            <person name="LaButti K."/>
            <person name="Andreopoulos B."/>
            <person name="Lipzen A."/>
            <person name="Chen C."/>
            <person name="Yan M."/>
            <person name="Daum C."/>
            <person name="Ng V."/>
            <person name="Clum A."/>
            <person name="Steindorff A."/>
            <person name="Ohm R.A."/>
            <person name="Martin F."/>
            <person name="Silar P."/>
            <person name="Natvig D.O."/>
            <person name="Lalanne C."/>
            <person name="Gautier V."/>
            <person name="Ament-Velasquez S.L."/>
            <person name="Kruys A."/>
            <person name="Hutchinson M.I."/>
            <person name="Powell A.J."/>
            <person name="Barry K."/>
            <person name="Miller A.N."/>
            <person name="Grigoriev I.V."/>
            <person name="Debuchy R."/>
            <person name="Gladieux P."/>
            <person name="Hiltunen Thoren M."/>
            <person name="Johannesson H."/>
        </authorList>
    </citation>
    <scope>NUCLEOTIDE SEQUENCE</scope>
    <source>
        <strain evidence="7">CBS 103.79</strain>
    </source>
</reference>
<dbReference type="SMART" id="SM00355">
    <property type="entry name" value="ZnF_C2H2"/>
    <property type="match status" value="2"/>
</dbReference>
<dbReference type="Proteomes" id="UP001303889">
    <property type="component" value="Unassembled WGS sequence"/>
</dbReference>
<dbReference type="InterPro" id="IPR013087">
    <property type="entry name" value="Znf_C2H2_type"/>
</dbReference>
<evidence type="ECO:0000256" key="1">
    <source>
        <dbReference type="ARBA" id="ARBA00022723"/>
    </source>
</evidence>
<dbReference type="EMBL" id="MU856413">
    <property type="protein sequence ID" value="KAK3896761.1"/>
    <property type="molecule type" value="Genomic_DNA"/>
</dbReference>
<organism evidence="7 8">
    <name type="scientific">Staphylotrichum tortipilum</name>
    <dbReference type="NCBI Taxonomy" id="2831512"/>
    <lineage>
        <taxon>Eukaryota</taxon>
        <taxon>Fungi</taxon>
        <taxon>Dikarya</taxon>
        <taxon>Ascomycota</taxon>
        <taxon>Pezizomycotina</taxon>
        <taxon>Sordariomycetes</taxon>
        <taxon>Sordariomycetidae</taxon>
        <taxon>Sordariales</taxon>
        <taxon>Chaetomiaceae</taxon>
        <taxon>Staphylotrichum</taxon>
    </lineage>
</organism>
<feature type="compositionally biased region" description="Low complexity" evidence="5">
    <location>
        <begin position="56"/>
        <end position="69"/>
    </location>
</feature>
<proteinExistence type="predicted"/>
<dbReference type="GO" id="GO:0008270">
    <property type="term" value="F:zinc ion binding"/>
    <property type="evidence" value="ECO:0007669"/>
    <property type="project" value="UniProtKB-KW"/>
</dbReference>
<evidence type="ECO:0000259" key="6">
    <source>
        <dbReference type="PROSITE" id="PS50157"/>
    </source>
</evidence>
<dbReference type="AlphaFoldDB" id="A0AAN6M923"/>
<dbReference type="PROSITE" id="PS00028">
    <property type="entry name" value="ZINC_FINGER_C2H2_1"/>
    <property type="match status" value="1"/>
</dbReference>
<dbReference type="SUPFAM" id="SSF57667">
    <property type="entry name" value="beta-beta-alpha zinc fingers"/>
    <property type="match status" value="1"/>
</dbReference>
<evidence type="ECO:0000313" key="7">
    <source>
        <dbReference type="EMBL" id="KAK3896761.1"/>
    </source>
</evidence>
<feature type="domain" description="C2H2-type" evidence="6">
    <location>
        <begin position="33"/>
        <end position="62"/>
    </location>
</feature>
<dbReference type="InterPro" id="IPR036236">
    <property type="entry name" value="Znf_C2H2_sf"/>
</dbReference>
<reference evidence="7" key="2">
    <citation type="submission" date="2023-05" db="EMBL/GenBank/DDBJ databases">
        <authorList>
            <consortium name="Lawrence Berkeley National Laboratory"/>
            <person name="Steindorff A."/>
            <person name="Hensen N."/>
            <person name="Bonometti L."/>
            <person name="Westerberg I."/>
            <person name="Brannstrom I.O."/>
            <person name="Guillou S."/>
            <person name="Cros-Aarteil S."/>
            <person name="Calhoun S."/>
            <person name="Haridas S."/>
            <person name="Kuo A."/>
            <person name="Mondo S."/>
            <person name="Pangilinan J."/>
            <person name="Riley R."/>
            <person name="Labutti K."/>
            <person name="Andreopoulos B."/>
            <person name="Lipzen A."/>
            <person name="Chen C."/>
            <person name="Yanf M."/>
            <person name="Daum C."/>
            <person name="Ng V."/>
            <person name="Clum A."/>
            <person name="Ohm R."/>
            <person name="Martin F."/>
            <person name="Silar P."/>
            <person name="Natvig D."/>
            <person name="Lalanne C."/>
            <person name="Gautier V."/>
            <person name="Ament-Velasquez S.L."/>
            <person name="Kruys A."/>
            <person name="Hutchinson M.I."/>
            <person name="Powell A.J."/>
            <person name="Barry K."/>
            <person name="Miller A.N."/>
            <person name="Grigoriev I.V."/>
            <person name="Debuchy R."/>
            <person name="Gladieux P."/>
            <person name="Thoren M.H."/>
            <person name="Johannesson H."/>
        </authorList>
    </citation>
    <scope>NUCLEOTIDE SEQUENCE</scope>
    <source>
        <strain evidence="7">CBS 103.79</strain>
    </source>
</reference>
<evidence type="ECO:0000313" key="8">
    <source>
        <dbReference type="Proteomes" id="UP001303889"/>
    </source>
</evidence>
<evidence type="ECO:0000256" key="4">
    <source>
        <dbReference type="PROSITE-ProRule" id="PRU00042"/>
    </source>
</evidence>
<protein>
    <recommendedName>
        <fullName evidence="6">C2H2-type domain-containing protein</fullName>
    </recommendedName>
</protein>
<feature type="region of interest" description="Disordered" evidence="5">
    <location>
        <begin position="53"/>
        <end position="78"/>
    </location>
</feature>
<feature type="non-terminal residue" evidence="7">
    <location>
        <position position="78"/>
    </location>
</feature>
<keyword evidence="8" id="KW-1185">Reference proteome</keyword>
<accession>A0AAN6M923</accession>
<keyword evidence="2 4" id="KW-0863">Zinc-finger</keyword>
<sequence length="78" mass="8197">MQQPPTSLTCVPCKKTFWSQAALASHNTAKGHFSCQPCQRIFGSSNALKQHQTSSAHAAAADRAVITPLPTAPPSSPP</sequence>
<keyword evidence="3" id="KW-0862">Zinc</keyword>